<gene>
    <name evidence="3" type="ORF">ODALV1_LOCUS21131</name>
</gene>
<evidence type="ECO:0000313" key="3">
    <source>
        <dbReference type="EMBL" id="CAL8125801.1"/>
    </source>
</evidence>
<dbReference type="InterPro" id="IPR036055">
    <property type="entry name" value="LDL_receptor-like_sf"/>
</dbReference>
<name>A0ABP1RG71_9HEXA</name>
<feature type="compositionally biased region" description="Low complexity" evidence="2">
    <location>
        <begin position="186"/>
        <end position="201"/>
    </location>
</feature>
<keyword evidence="1" id="KW-1015">Disulfide bond</keyword>
<protein>
    <submittedName>
        <fullName evidence="3">Uncharacterized protein</fullName>
    </submittedName>
</protein>
<comment type="caution">
    <text evidence="3">The sequence shown here is derived from an EMBL/GenBank/DDBJ whole genome shotgun (WGS) entry which is preliminary data.</text>
</comment>
<evidence type="ECO:0000256" key="2">
    <source>
        <dbReference type="SAM" id="MobiDB-lite"/>
    </source>
</evidence>
<dbReference type="Gene3D" id="4.10.400.10">
    <property type="entry name" value="Low-density Lipoprotein Receptor"/>
    <property type="match status" value="1"/>
</dbReference>
<proteinExistence type="predicted"/>
<accession>A0ABP1RG71</accession>
<feature type="region of interest" description="Disordered" evidence="2">
    <location>
        <begin position="178"/>
        <end position="211"/>
    </location>
</feature>
<dbReference type="Proteomes" id="UP001642540">
    <property type="component" value="Unassembled WGS sequence"/>
</dbReference>
<organism evidence="3 4">
    <name type="scientific">Orchesella dallaii</name>
    <dbReference type="NCBI Taxonomy" id="48710"/>
    <lineage>
        <taxon>Eukaryota</taxon>
        <taxon>Metazoa</taxon>
        <taxon>Ecdysozoa</taxon>
        <taxon>Arthropoda</taxon>
        <taxon>Hexapoda</taxon>
        <taxon>Collembola</taxon>
        <taxon>Entomobryomorpha</taxon>
        <taxon>Entomobryoidea</taxon>
        <taxon>Orchesellidae</taxon>
        <taxon>Orchesellinae</taxon>
        <taxon>Orchesella</taxon>
    </lineage>
</organism>
<evidence type="ECO:0000313" key="4">
    <source>
        <dbReference type="Proteomes" id="UP001642540"/>
    </source>
</evidence>
<dbReference type="EMBL" id="CAXLJM020000069">
    <property type="protein sequence ID" value="CAL8125801.1"/>
    <property type="molecule type" value="Genomic_DNA"/>
</dbReference>
<keyword evidence="4" id="KW-1185">Reference proteome</keyword>
<feature type="compositionally biased region" description="Acidic residues" evidence="2">
    <location>
        <begin position="202"/>
        <end position="211"/>
    </location>
</feature>
<reference evidence="3 4" key="1">
    <citation type="submission" date="2024-08" db="EMBL/GenBank/DDBJ databases">
        <authorList>
            <person name="Cucini C."/>
            <person name="Frati F."/>
        </authorList>
    </citation>
    <scope>NUCLEOTIDE SEQUENCE [LARGE SCALE GENOMIC DNA]</scope>
</reference>
<evidence type="ECO:0000256" key="1">
    <source>
        <dbReference type="ARBA" id="ARBA00023157"/>
    </source>
</evidence>
<sequence>MPHNGRWPAHHKFVGQIVSLLIIGSYVNFSLSQQTHRGSSPTNEFLVNGRTPDAYIQVDSGNKNVIIINIQAPPLSPGQPPYKVGLELVAMQLCDVDDRLKIVYSDSHSIRTVTWKLNATLPSHPREQLVDLQANQIVLIPEGKWAMASAVSLVATLYQDSMEDGSCPENTVPCSCSSSPHKPELASTSRFSAETETSSTSYEDEEASLSEEDIQNQNTTVFQEVKKRCIPRILVCNGKANCGLACNYDEAPSTCSGLTYTPPTSSFPIVSSCVQTITTTERNTESGSLSRMISSAATIALCASIAMLFNTV</sequence>